<dbReference type="VEuPathDB" id="VectorBase:GMOY001690"/>
<evidence type="ECO:0000256" key="3">
    <source>
        <dbReference type="ARBA" id="ARBA00022842"/>
    </source>
</evidence>
<dbReference type="NCBIfam" id="TIGR03156">
    <property type="entry name" value="GTP_HflX"/>
    <property type="match status" value="1"/>
</dbReference>
<dbReference type="AlphaFoldDB" id="A0A1B0FDM4"/>
<keyword evidence="5" id="KW-0175">Coiled coil</keyword>
<dbReference type="PROSITE" id="PS51705">
    <property type="entry name" value="G_HFLX"/>
    <property type="match status" value="1"/>
</dbReference>
<evidence type="ECO:0000313" key="8">
    <source>
        <dbReference type="Proteomes" id="UP000092444"/>
    </source>
</evidence>
<dbReference type="InterPro" id="IPR025121">
    <property type="entry name" value="GTPase_HflX_N"/>
</dbReference>
<accession>A0A1B0FDM4</accession>
<dbReference type="EnsemblMetazoa" id="GMOY001690-RA">
    <property type="protein sequence ID" value="GMOY001690-PA"/>
    <property type="gene ID" value="GMOY001690"/>
</dbReference>
<dbReference type="EMBL" id="CCAG010009795">
    <property type="status" value="NOT_ANNOTATED_CDS"/>
    <property type="molecule type" value="Genomic_DNA"/>
</dbReference>
<evidence type="ECO:0000259" key="6">
    <source>
        <dbReference type="PROSITE" id="PS51705"/>
    </source>
</evidence>
<dbReference type="Gene3D" id="3.40.50.300">
    <property type="entry name" value="P-loop containing nucleotide triphosphate hydrolases"/>
    <property type="match status" value="1"/>
</dbReference>
<dbReference type="GO" id="GO:0046872">
    <property type="term" value="F:metal ion binding"/>
    <property type="evidence" value="ECO:0007669"/>
    <property type="project" value="UniProtKB-KW"/>
</dbReference>
<dbReference type="Gene3D" id="3.40.50.11060">
    <property type="entry name" value="GTPase HflX, N-terminal domain"/>
    <property type="match status" value="1"/>
</dbReference>
<dbReference type="GO" id="GO:0005525">
    <property type="term" value="F:GTP binding"/>
    <property type="evidence" value="ECO:0007669"/>
    <property type="project" value="UniProtKB-KW"/>
</dbReference>
<dbReference type="Pfam" id="PF01926">
    <property type="entry name" value="MMR_HSR1"/>
    <property type="match status" value="1"/>
</dbReference>
<dbReference type="Proteomes" id="UP000092444">
    <property type="component" value="Unassembled WGS sequence"/>
</dbReference>
<dbReference type="InterPro" id="IPR006073">
    <property type="entry name" value="GTP-bd"/>
</dbReference>
<dbReference type="FunFam" id="3.40.50.11060:FF:000004">
    <property type="entry name" value="AGAP003969-PA"/>
    <property type="match status" value="1"/>
</dbReference>
<dbReference type="Pfam" id="PF16360">
    <property type="entry name" value="GTP-bdg_M"/>
    <property type="match status" value="1"/>
</dbReference>
<feature type="domain" description="Hflx-type G" evidence="6">
    <location>
        <begin position="303"/>
        <end position="475"/>
    </location>
</feature>
<feature type="coiled-coil region" evidence="5">
    <location>
        <begin position="269"/>
        <end position="299"/>
    </location>
</feature>
<organism evidence="7 8">
    <name type="scientific">Glossina morsitans morsitans</name>
    <name type="common">Savannah tsetse fly</name>
    <dbReference type="NCBI Taxonomy" id="37546"/>
    <lineage>
        <taxon>Eukaryota</taxon>
        <taxon>Metazoa</taxon>
        <taxon>Ecdysozoa</taxon>
        <taxon>Arthropoda</taxon>
        <taxon>Hexapoda</taxon>
        <taxon>Insecta</taxon>
        <taxon>Pterygota</taxon>
        <taxon>Neoptera</taxon>
        <taxon>Endopterygota</taxon>
        <taxon>Diptera</taxon>
        <taxon>Brachycera</taxon>
        <taxon>Muscomorpha</taxon>
        <taxon>Hippoboscoidea</taxon>
        <taxon>Glossinidae</taxon>
        <taxon>Glossina</taxon>
    </lineage>
</organism>
<dbReference type="GO" id="GO:0005737">
    <property type="term" value="C:cytoplasm"/>
    <property type="evidence" value="ECO:0007669"/>
    <property type="project" value="TreeGrafter"/>
</dbReference>
<evidence type="ECO:0000256" key="4">
    <source>
        <dbReference type="ARBA" id="ARBA00023134"/>
    </source>
</evidence>
<evidence type="ECO:0000313" key="7">
    <source>
        <dbReference type="EnsemblMetazoa" id="GMOY001690-PA"/>
    </source>
</evidence>
<name>A0A1B0FDM4_GLOMM</name>
<keyword evidence="3" id="KW-0460">Magnesium</keyword>
<dbReference type="InterPro" id="IPR027417">
    <property type="entry name" value="P-loop_NTPase"/>
</dbReference>
<sequence>MFTINVARRLQASTRQQYKALIITATPRLSVIEDNFKRLKYTRNIGVKGLRNSKHHFESKEQKVPDVEEKDFAYENDSLNLEDSEYEEVVNGAMRLTRNFQVAHSVLIIQPYVKWGPKRNMSTSPEDQLTEAEALVNSLPNWHVALSLKVPLESLERNALFGKGKLEELKTIVNDLRQTKGDSDKRLTCLFVSKGTLSFAQKSILESYFNLPVLDRYSIVIHILRLHATSAEARIQVAMAELPYIWAQAKDANLSKSRRVGWSLTDTQKEILRTRERKLKQELERIRTHRKLLRNKRKQNHYPIVAVVGYTNAGKTSLIKALTKEQSMQPKDQLFATLDVTAHAGLLPCNLKAIYMDTVGFMSDIPTGLIECFVATLEDAMLADVILHIQDVSHSCHQAQKEHVEKTLESLTHNLNMKGEEKYQLPPIINVANKIDLLQDEKTPQFDNLLKVSCKNLSGLEELLSVIEKNILEVTARRQIIIRVRNGGSEMAWLYKHAAVVSTQADQNEPEFMLMDVIITELQLHRLNNPKYHFHSLPVELREKRDFIARFLKESGMKSTIPEDGFYYIEIGREQMN</sequence>
<dbReference type="InterPro" id="IPR032305">
    <property type="entry name" value="GTP-bd_M"/>
</dbReference>
<keyword evidence="1" id="KW-0479">Metal-binding</keyword>
<evidence type="ECO:0000256" key="2">
    <source>
        <dbReference type="ARBA" id="ARBA00022741"/>
    </source>
</evidence>
<dbReference type="FunFam" id="3.40.50.300:FF:000886">
    <property type="entry name" value="Putative GTP-binding protein 6"/>
    <property type="match status" value="1"/>
</dbReference>
<proteinExistence type="predicted"/>
<keyword evidence="4" id="KW-0342">GTP-binding</keyword>
<dbReference type="PhylomeDB" id="A0A1B0FDM4"/>
<keyword evidence="8" id="KW-1185">Reference proteome</keyword>
<evidence type="ECO:0000256" key="5">
    <source>
        <dbReference type="SAM" id="Coils"/>
    </source>
</evidence>
<protein>
    <recommendedName>
        <fullName evidence="6">Hflx-type G domain-containing protein</fullName>
    </recommendedName>
</protein>
<dbReference type="PANTHER" id="PTHR10229:SF0">
    <property type="entry name" value="GTP-BINDING PROTEIN 6-RELATED"/>
    <property type="match status" value="1"/>
</dbReference>
<dbReference type="PANTHER" id="PTHR10229">
    <property type="entry name" value="GTP-BINDING PROTEIN HFLX"/>
    <property type="match status" value="1"/>
</dbReference>
<dbReference type="InterPro" id="IPR030394">
    <property type="entry name" value="G_HFLX_dom"/>
</dbReference>
<dbReference type="InterPro" id="IPR016496">
    <property type="entry name" value="GTPase_HflX"/>
</dbReference>
<dbReference type="Pfam" id="PF13167">
    <property type="entry name" value="GTP-bdg_N"/>
    <property type="match status" value="1"/>
</dbReference>
<dbReference type="InterPro" id="IPR042108">
    <property type="entry name" value="GTPase_HflX_N_sf"/>
</dbReference>
<reference evidence="7" key="1">
    <citation type="submission" date="2020-05" db="UniProtKB">
        <authorList>
            <consortium name="EnsemblMetazoa"/>
        </authorList>
    </citation>
    <scope>IDENTIFICATION</scope>
    <source>
        <strain evidence="7">Yale</strain>
    </source>
</reference>
<dbReference type="GO" id="GO:0043022">
    <property type="term" value="F:ribosome binding"/>
    <property type="evidence" value="ECO:0007669"/>
    <property type="project" value="TreeGrafter"/>
</dbReference>
<dbReference type="SUPFAM" id="SSF52540">
    <property type="entry name" value="P-loop containing nucleoside triphosphate hydrolases"/>
    <property type="match status" value="1"/>
</dbReference>
<dbReference type="STRING" id="37546.A0A1B0FDM4"/>
<keyword evidence="2" id="KW-0547">Nucleotide-binding</keyword>
<evidence type="ECO:0000256" key="1">
    <source>
        <dbReference type="ARBA" id="ARBA00022723"/>
    </source>
</evidence>
<dbReference type="CDD" id="cd01878">
    <property type="entry name" value="HflX"/>
    <property type="match status" value="1"/>
</dbReference>